<accession>A0A510XXK2</accession>
<gene>
    <name evidence="1" type="ORF">PES01_26180</name>
</gene>
<evidence type="ECO:0000313" key="1">
    <source>
        <dbReference type="EMBL" id="GEK55773.1"/>
    </source>
</evidence>
<name>A0A510XXK2_9GAMM</name>
<dbReference type="RefSeq" id="WP_089346338.1">
    <property type="nucleotide sequence ID" value="NZ_BJUM01000025.1"/>
</dbReference>
<organism evidence="1 2">
    <name type="scientific">Pseudoalteromonas espejiana</name>
    <dbReference type="NCBI Taxonomy" id="28107"/>
    <lineage>
        <taxon>Bacteria</taxon>
        <taxon>Pseudomonadati</taxon>
        <taxon>Pseudomonadota</taxon>
        <taxon>Gammaproteobacteria</taxon>
        <taxon>Alteromonadales</taxon>
        <taxon>Pseudoalteromonadaceae</taxon>
        <taxon>Pseudoalteromonas</taxon>
    </lineage>
</organism>
<proteinExistence type="predicted"/>
<sequence>MTKSEKAQKIKSYLCSGDDKWLSYDSTLKGCIGFKVDGLARVIKISSYSSVTSGYEEIAREVKNAGLDHGRCLEIVENYLRVARERQESFDQFRRELGEVIEEKIQQRVDEALQGQRESGC</sequence>
<keyword evidence="2" id="KW-1185">Reference proteome</keyword>
<protein>
    <submittedName>
        <fullName evidence="1">Uncharacterized protein</fullName>
    </submittedName>
</protein>
<dbReference type="AlphaFoldDB" id="A0A510XXK2"/>
<comment type="caution">
    <text evidence="1">The sequence shown here is derived from an EMBL/GenBank/DDBJ whole genome shotgun (WGS) entry which is preliminary data.</text>
</comment>
<dbReference type="Proteomes" id="UP000321419">
    <property type="component" value="Unassembled WGS sequence"/>
</dbReference>
<reference evidence="1 2" key="1">
    <citation type="submission" date="2019-07" db="EMBL/GenBank/DDBJ databases">
        <title>Whole genome shotgun sequence of Pseudoalteromonas espejiana NBRC 102222.</title>
        <authorList>
            <person name="Hosoyama A."/>
            <person name="Uohara A."/>
            <person name="Ohji S."/>
            <person name="Ichikawa N."/>
        </authorList>
    </citation>
    <scope>NUCLEOTIDE SEQUENCE [LARGE SCALE GENOMIC DNA]</scope>
    <source>
        <strain evidence="1 2">NBRC 102222</strain>
    </source>
</reference>
<evidence type="ECO:0000313" key="2">
    <source>
        <dbReference type="Proteomes" id="UP000321419"/>
    </source>
</evidence>
<dbReference type="EMBL" id="BJUM01000025">
    <property type="protein sequence ID" value="GEK55773.1"/>
    <property type="molecule type" value="Genomic_DNA"/>
</dbReference>